<accession>A0ABY1AZ04</accession>
<evidence type="ECO:0000313" key="3">
    <source>
        <dbReference type="Proteomes" id="UP000198939"/>
    </source>
</evidence>
<proteinExistence type="predicted"/>
<dbReference type="Pfam" id="PF06527">
    <property type="entry name" value="TniQ"/>
    <property type="match status" value="1"/>
</dbReference>
<dbReference type="InterPro" id="IPR009492">
    <property type="entry name" value="TniQ"/>
</dbReference>
<keyword evidence="3" id="KW-1185">Reference proteome</keyword>
<comment type="caution">
    <text evidence="2">The sequence shown here is derived from an EMBL/GenBank/DDBJ whole genome shotgun (WGS) entry which is preliminary data.</text>
</comment>
<reference evidence="2 3" key="1">
    <citation type="submission" date="2016-10" db="EMBL/GenBank/DDBJ databases">
        <authorList>
            <person name="Varghese N."/>
            <person name="Submissions S."/>
        </authorList>
    </citation>
    <scope>NUCLEOTIDE SEQUENCE [LARGE SCALE GENOMIC DNA]</scope>
    <source>
        <strain evidence="2 3">CGMCC 1.7071</strain>
    </source>
</reference>
<dbReference type="EMBL" id="FOCV01000111">
    <property type="protein sequence ID" value="SEP35780.1"/>
    <property type="molecule type" value="Genomic_DNA"/>
</dbReference>
<evidence type="ECO:0000313" key="2">
    <source>
        <dbReference type="EMBL" id="SEP35780.1"/>
    </source>
</evidence>
<sequence>MRHVRLLPVAPRPCKDELLTSWQCRIASRYSSTPPKILAWLGGRSVSMRDSFEARDFRPDQDMTWRWARACRLKERDLQRLALSNLERPEDCYVRNPLQRGVCAVCLDDDAEQGGDHYCRRSWAHVEAVACLKHGVGLQSACQRCFRVGLFQFQFLSDGARLVCPWCATVISERGRRQPRQSRMLESMSAIGRAIDGKGVQLDEVMAACRFLWAAQPHGSPYIAYLGISLPYGRLPPSPRASAPLSTLPLAWRAASIEAMAELAALLEPRAVGTVPPFLHEAFRKFRRGEGQQAAEEPAAAAQAESAGLKLRSDGDYRRLALQILNSQAWKTTPANSRRKKNRAIGRLMNRALSGG</sequence>
<name>A0ABY1AZ04_9HYPH</name>
<dbReference type="Proteomes" id="UP000198939">
    <property type="component" value="Unassembled WGS sequence"/>
</dbReference>
<organism evidence="2 3">
    <name type="scientific">Rhizobium tibeticum</name>
    <dbReference type="NCBI Taxonomy" id="501024"/>
    <lineage>
        <taxon>Bacteria</taxon>
        <taxon>Pseudomonadati</taxon>
        <taxon>Pseudomonadota</taxon>
        <taxon>Alphaproteobacteria</taxon>
        <taxon>Hyphomicrobiales</taxon>
        <taxon>Rhizobiaceae</taxon>
        <taxon>Rhizobium/Agrobacterium group</taxon>
        <taxon>Rhizobium</taxon>
    </lineage>
</organism>
<protein>
    <submittedName>
        <fullName evidence="2">TniQ protein</fullName>
    </submittedName>
</protein>
<gene>
    <name evidence="2" type="ORF">SAMN05216228_11113</name>
</gene>
<feature type="domain" description="TniQ" evidence="1">
    <location>
        <begin position="8"/>
        <end position="138"/>
    </location>
</feature>
<evidence type="ECO:0000259" key="1">
    <source>
        <dbReference type="Pfam" id="PF06527"/>
    </source>
</evidence>